<feature type="compositionally biased region" description="Gly residues" evidence="1">
    <location>
        <begin position="181"/>
        <end position="193"/>
    </location>
</feature>
<evidence type="ECO:0000313" key="3">
    <source>
        <dbReference type="Proteomes" id="UP000076722"/>
    </source>
</evidence>
<proteinExistence type="predicted"/>
<feature type="compositionally biased region" description="Low complexity" evidence="1">
    <location>
        <begin position="152"/>
        <end position="163"/>
    </location>
</feature>
<dbReference type="AlphaFoldDB" id="A0A165AMD7"/>
<feature type="region of interest" description="Disordered" evidence="1">
    <location>
        <begin position="68"/>
        <end position="110"/>
    </location>
</feature>
<evidence type="ECO:0000256" key="1">
    <source>
        <dbReference type="SAM" id="MobiDB-lite"/>
    </source>
</evidence>
<gene>
    <name evidence="2" type="ORF">SISNIDRAFT_448148</name>
</gene>
<feature type="compositionally biased region" description="Polar residues" evidence="1">
    <location>
        <begin position="71"/>
        <end position="87"/>
    </location>
</feature>
<accession>A0A165AMD7</accession>
<reference evidence="2 3" key="1">
    <citation type="journal article" date="2016" name="Mol. Biol. Evol.">
        <title>Comparative Genomics of Early-Diverging Mushroom-Forming Fungi Provides Insights into the Origins of Lignocellulose Decay Capabilities.</title>
        <authorList>
            <person name="Nagy L.G."/>
            <person name="Riley R."/>
            <person name="Tritt A."/>
            <person name="Adam C."/>
            <person name="Daum C."/>
            <person name="Floudas D."/>
            <person name="Sun H."/>
            <person name="Yadav J.S."/>
            <person name="Pangilinan J."/>
            <person name="Larsson K.H."/>
            <person name="Matsuura K."/>
            <person name="Barry K."/>
            <person name="Labutti K."/>
            <person name="Kuo R."/>
            <person name="Ohm R.A."/>
            <person name="Bhattacharya S.S."/>
            <person name="Shirouzu T."/>
            <person name="Yoshinaga Y."/>
            <person name="Martin F.M."/>
            <person name="Grigoriev I.V."/>
            <person name="Hibbett D.S."/>
        </authorList>
    </citation>
    <scope>NUCLEOTIDE SEQUENCE [LARGE SCALE GENOMIC DNA]</scope>
    <source>
        <strain evidence="2 3">HHB9708</strain>
    </source>
</reference>
<organism evidence="2 3">
    <name type="scientific">Sistotremastrum niveocremeum HHB9708</name>
    <dbReference type="NCBI Taxonomy" id="1314777"/>
    <lineage>
        <taxon>Eukaryota</taxon>
        <taxon>Fungi</taxon>
        <taxon>Dikarya</taxon>
        <taxon>Basidiomycota</taxon>
        <taxon>Agaricomycotina</taxon>
        <taxon>Agaricomycetes</taxon>
        <taxon>Sistotremastrales</taxon>
        <taxon>Sistotremastraceae</taxon>
        <taxon>Sertulicium</taxon>
        <taxon>Sertulicium niveocremeum</taxon>
    </lineage>
</organism>
<sequence>MAAYTPIEIGDRTKEKEWAYQIGLLDWDSTKIVFTKRSLIEFLKYTGVTVDTNMTNIQKLPRYAEFGTITKPENTSPPIAPSASNSGPIEDDPASAAFKPTRRVRDAPGGTQTFRLFEDEFADDALSAAPPRSQAPPQPAVAQPSETLPAPTSSSTVGSQGTSDETVEGNAFRPTRRVRTGPGGPSTLGGLFGGDPVEDEGFKPTRRVRQGPGGADHITGIF</sequence>
<keyword evidence="3" id="KW-1185">Reference proteome</keyword>
<dbReference type="OrthoDB" id="4062651at2759"/>
<evidence type="ECO:0000313" key="2">
    <source>
        <dbReference type="EMBL" id="KZS99270.1"/>
    </source>
</evidence>
<protein>
    <submittedName>
        <fullName evidence="2">Uncharacterized protein</fullName>
    </submittedName>
</protein>
<name>A0A165AMD7_9AGAM</name>
<dbReference type="EMBL" id="KV419394">
    <property type="protein sequence ID" value="KZS99270.1"/>
    <property type="molecule type" value="Genomic_DNA"/>
</dbReference>
<feature type="region of interest" description="Disordered" evidence="1">
    <location>
        <begin position="127"/>
        <end position="222"/>
    </location>
</feature>
<dbReference type="Proteomes" id="UP000076722">
    <property type="component" value="Unassembled WGS sequence"/>
</dbReference>